<dbReference type="InterPro" id="IPR000623">
    <property type="entry name" value="Shikimate_kinase/TSH1"/>
</dbReference>
<dbReference type="CDD" id="cd00464">
    <property type="entry name" value="SK"/>
    <property type="match status" value="1"/>
</dbReference>
<evidence type="ECO:0000259" key="9">
    <source>
        <dbReference type="PROSITE" id="PS50943"/>
    </source>
</evidence>
<comment type="pathway">
    <text evidence="7">Metabolic intermediate biosynthesis; chorismate biosynthesis; chorismate from D-erythrose 4-phosphate and phosphoenolpyruvate: step 5/7.</text>
</comment>
<reference evidence="10 13" key="1">
    <citation type="submission" date="2018-11" db="EMBL/GenBank/DDBJ databases">
        <title>The genome of Variovorax sp T529.</title>
        <authorList>
            <person name="Gao J."/>
        </authorList>
    </citation>
    <scope>NUCLEOTIDE SEQUENCE [LARGE SCALE GENOMIC DNA]</scope>
    <source>
        <strain evidence="10 13">T529</strain>
    </source>
</reference>
<keyword evidence="1 7" id="KW-0028">Amino-acid biosynthesis</keyword>
<organism evidence="10 13">
    <name type="scientific">Variovorax beijingensis</name>
    <dbReference type="NCBI Taxonomy" id="2496117"/>
    <lineage>
        <taxon>Bacteria</taxon>
        <taxon>Pseudomonadati</taxon>
        <taxon>Pseudomonadota</taxon>
        <taxon>Betaproteobacteria</taxon>
        <taxon>Burkholderiales</taxon>
        <taxon>Comamonadaceae</taxon>
        <taxon>Variovorax</taxon>
    </lineage>
</organism>
<dbReference type="InterPro" id="IPR001387">
    <property type="entry name" value="Cro/C1-type_HTH"/>
</dbReference>
<feature type="binding site" evidence="7">
    <location>
        <begin position="152"/>
        <end position="157"/>
    </location>
    <ligand>
        <name>ATP</name>
        <dbReference type="ChEBI" id="CHEBI:30616"/>
    </ligand>
</feature>
<dbReference type="NCBIfam" id="NF006015">
    <property type="entry name" value="PRK08154.1"/>
    <property type="match status" value="1"/>
</dbReference>
<dbReference type="SUPFAM" id="SSF47413">
    <property type="entry name" value="lambda repressor-like DNA-binding domains"/>
    <property type="match status" value="1"/>
</dbReference>
<keyword evidence="7" id="KW-0479">Metal-binding</keyword>
<evidence type="ECO:0000256" key="5">
    <source>
        <dbReference type="ARBA" id="ARBA00022840"/>
    </source>
</evidence>
<dbReference type="SUPFAM" id="SSF52540">
    <property type="entry name" value="P-loop containing nucleoside triphosphate hydrolases"/>
    <property type="match status" value="1"/>
</dbReference>
<sequence>MNEHVDAVLAPAPEEGRRAGNPAAPAGEAKNPLLAALGERVRNLRAQRGLTRKAVAIAADVSERHLANLEYGIGNASILVLQQVAGALHCSLAELVGDVTTSSPEWLLIRELLENRSEADLRRVRVAVGELLGTASVDPARHRRIALVGLRGAGKSTLGQMLADDLDVPFVELSRDIEKLAGCSVREIHDLYGTNAYRRYERRALEEAIQIYGEVVIATPGGIVSDPATFNELLAHCTTVWLQAAPEEHMGRVAAQGDTRPMAASKEAMEDLRRILNGRAAFYSKADLSVDTSGKTLAQSFQALRAVARQSMGAGA</sequence>
<feature type="compositionally biased region" description="Low complexity" evidence="8">
    <location>
        <begin position="19"/>
        <end position="28"/>
    </location>
</feature>
<accession>A0A3P3EJ30</accession>
<comment type="caution">
    <text evidence="10">The sequence shown here is derived from an EMBL/GenBank/DDBJ whole genome shotgun (WGS) entry which is preliminary data.</text>
</comment>
<dbReference type="CDD" id="cd00093">
    <property type="entry name" value="HTH_XRE"/>
    <property type="match status" value="1"/>
</dbReference>
<evidence type="ECO:0000256" key="6">
    <source>
        <dbReference type="ARBA" id="ARBA00023141"/>
    </source>
</evidence>
<keyword evidence="6 7" id="KW-0057">Aromatic amino acid biosynthesis</keyword>
<dbReference type="InterPro" id="IPR010982">
    <property type="entry name" value="Lambda_DNA-bd_dom_sf"/>
</dbReference>
<feature type="binding site" evidence="7">
    <location>
        <position position="279"/>
    </location>
    <ligand>
        <name>substrate</name>
    </ligand>
</feature>
<dbReference type="InterPro" id="IPR027417">
    <property type="entry name" value="P-loop_NTPase"/>
</dbReference>
<evidence type="ECO:0000313" key="13">
    <source>
        <dbReference type="Proteomes" id="UP000271590"/>
    </source>
</evidence>
<dbReference type="GO" id="GO:0005829">
    <property type="term" value="C:cytosol"/>
    <property type="evidence" value="ECO:0007669"/>
    <property type="project" value="TreeGrafter"/>
</dbReference>
<evidence type="ECO:0000256" key="2">
    <source>
        <dbReference type="ARBA" id="ARBA00022679"/>
    </source>
</evidence>
<keyword evidence="3 7" id="KW-0547">Nucleotide-binding</keyword>
<dbReference type="SMART" id="SM00530">
    <property type="entry name" value="HTH_XRE"/>
    <property type="match status" value="1"/>
</dbReference>
<comment type="subunit">
    <text evidence="7">Monomer.</text>
</comment>
<keyword evidence="7" id="KW-0460">Magnesium</keyword>
<gene>
    <name evidence="7" type="primary">aroK</name>
    <name evidence="10" type="ORF">EH244_20955</name>
    <name evidence="11" type="ORF">EJO66_11510</name>
</gene>
<dbReference type="PROSITE" id="PS50943">
    <property type="entry name" value="HTH_CROC1"/>
    <property type="match status" value="1"/>
</dbReference>
<feature type="binding site" evidence="7">
    <location>
        <position position="198"/>
    </location>
    <ligand>
        <name>substrate</name>
    </ligand>
</feature>
<dbReference type="UniPathway" id="UPA00053">
    <property type="reaction ID" value="UER00088"/>
</dbReference>
<protein>
    <recommendedName>
        <fullName evidence="7">Shikimate kinase</fullName>
        <shortName evidence="7">SK</shortName>
        <ecNumber evidence="7">2.7.1.71</ecNumber>
    </recommendedName>
</protein>
<evidence type="ECO:0000256" key="7">
    <source>
        <dbReference type="HAMAP-Rule" id="MF_00109"/>
    </source>
</evidence>
<dbReference type="GO" id="GO:0000287">
    <property type="term" value="F:magnesium ion binding"/>
    <property type="evidence" value="ECO:0007669"/>
    <property type="project" value="UniProtKB-UniRule"/>
</dbReference>
<proteinExistence type="inferred from homology"/>
<evidence type="ECO:0000256" key="4">
    <source>
        <dbReference type="ARBA" id="ARBA00022777"/>
    </source>
</evidence>
<dbReference type="Proteomes" id="UP000271590">
    <property type="component" value="Unassembled WGS sequence"/>
</dbReference>
<dbReference type="GO" id="GO:0009423">
    <property type="term" value="P:chorismate biosynthetic process"/>
    <property type="evidence" value="ECO:0007669"/>
    <property type="project" value="UniProtKB-UniRule"/>
</dbReference>
<name>A0A3P3EJ30_9BURK</name>
<dbReference type="Gene3D" id="1.10.260.40">
    <property type="entry name" value="lambda repressor-like DNA-binding domains"/>
    <property type="match status" value="1"/>
</dbReference>
<feature type="region of interest" description="Disordered" evidence="8">
    <location>
        <begin position="1"/>
        <end position="28"/>
    </location>
</feature>
<dbReference type="GO" id="GO:0004765">
    <property type="term" value="F:shikimate kinase activity"/>
    <property type="evidence" value="ECO:0007669"/>
    <property type="project" value="UniProtKB-UniRule"/>
</dbReference>
<evidence type="ECO:0000256" key="8">
    <source>
        <dbReference type="SAM" id="MobiDB-lite"/>
    </source>
</evidence>
<dbReference type="GO" id="GO:0008652">
    <property type="term" value="P:amino acid biosynthetic process"/>
    <property type="evidence" value="ECO:0007669"/>
    <property type="project" value="UniProtKB-KW"/>
</dbReference>
<dbReference type="GO" id="GO:0005524">
    <property type="term" value="F:ATP binding"/>
    <property type="evidence" value="ECO:0007669"/>
    <property type="project" value="UniProtKB-UniRule"/>
</dbReference>
<dbReference type="AlphaFoldDB" id="A0A3P3EJ30"/>
<dbReference type="RefSeq" id="WP_124960276.1">
    <property type="nucleotide sequence ID" value="NZ_CBFHCE010000050.1"/>
</dbReference>
<dbReference type="InterPro" id="IPR031322">
    <property type="entry name" value="Shikimate/glucono_kinase"/>
</dbReference>
<feature type="binding site" evidence="7">
    <location>
        <position position="156"/>
    </location>
    <ligand>
        <name>Mg(2+)</name>
        <dbReference type="ChEBI" id="CHEBI:18420"/>
    </ligand>
</feature>
<dbReference type="Pfam" id="PF01381">
    <property type="entry name" value="HTH_3"/>
    <property type="match status" value="1"/>
</dbReference>
<dbReference type="EMBL" id="RQXU01000013">
    <property type="protein sequence ID" value="RRH86327.1"/>
    <property type="molecule type" value="Genomic_DNA"/>
</dbReference>
<evidence type="ECO:0000256" key="3">
    <source>
        <dbReference type="ARBA" id="ARBA00022741"/>
    </source>
</evidence>
<keyword evidence="4 7" id="KW-0418">Kinase</keyword>
<dbReference type="PANTHER" id="PTHR21087:SF16">
    <property type="entry name" value="SHIKIMATE KINASE 1, CHLOROPLASTIC"/>
    <property type="match status" value="1"/>
</dbReference>
<dbReference type="Pfam" id="PF01202">
    <property type="entry name" value="SKI"/>
    <property type="match status" value="1"/>
</dbReference>
<dbReference type="EMBL" id="RXFQ01000006">
    <property type="protein sequence ID" value="RSZ37328.1"/>
    <property type="molecule type" value="Genomic_DNA"/>
</dbReference>
<dbReference type="Proteomes" id="UP000271137">
    <property type="component" value="Unassembled WGS sequence"/>
</dbReference>
<comment type="cofactor">
    <cofactor evidence="7">
        <name>Mg(2+)</name>
        <dbReference type="ChEBI" id="CHEBI:18420"/>
    </cofactor>
    <text evidence="7">Binds 1 Mg(2+) ion per subunit.</text>
</comment>
<comment type="subcellular location">
    <subcellularLocation>
        <location evidence="7">Cytoplasm</location>
    </subcellularLocation>
</comment>
<dbReference type="EC" id="2.7.1.71" evidence="7"/>
<evidence type="ECO:0000313" key="10">
    <source>
        <dbReference type="EMBL" id="RRH86327.1"/>
    </source>
</evidence>
<evidence type="ECO:0000313" key="12">
    <source>
        <dbReference type="Proteomes" id="UP000271137"/>
    </source>
</evidence>
<dbReference type="Gene3D" id="3.40.50.300">
    <property type="entry name" value="P-loop containing nucleotide triphosphate hydrolases"/>
    <property type="match status" value="1"/>
</dbReference>
<comment type="similarity">
    <text evidence="7">Belongs to the shikimate kinase family.</text>
</comment>
<dbReference type="HAMAP" id="MF_00109">
    <property type="entry name" value="Shikimate_kinase"/>
    <property type="match status" value="1"/>
</dbReference>
<keyword evidence="7" id="KW-0963">Cytoplasm</keyword>
<comment type="caution">
    <text evidence="7">Lacks conserved residue(s) required for the propagation of feature annotation.</text>
</comment>
<reference evidence="11 12" key="2">
    <citation type="submission" date="2018-12" db="EMBL/GenBank/DDBJ databases">
        <title>The genome sequences of strain 502.</title>
        <authorList>
            <person name="Gao J."/>
            <person name="Sun J."/>
        </authorList>
    </citation>
    <scope>NUCLEOTIDE SEQUENCE [LARGE SCALE GENOMIC DNA]</scope>
    <source>
        <strain evidence="11 12">502</strain>
    </source>
</reference>
<feature type="domain" description="HTH cro/C1-type" evidence="9">
    <location>
        <begin position="41"/>
        <end position="95"/>
    </location>
</feature>
<keyword evidence="12" id="KW-1185">Reference proteome</keyword>
<dbReference type="GO" id="GO:0009073">
    <property type="term" value="P:aromatic amino acid family biosynthetic process"/>
    <property type="evidence" value="ECO:0007669"/>
    <property type="project" value="UniProtKB-KW"/>
</dbReference>
<dbReference type="PRINTS" id="PR01100">
    <property type="entry name" value="SHIKIMTKNASE"/>
</dbReference>
<keyword evidence="5 7" id="KW-0067">ATP-binding</keyword>
<feature type="binding site" evidence="7">
    <location>
        <position position="221"/>
    </location>
    <ligand>
        <name>substrate</name>
    </ligand>
</feature>
<comment type="catalytic activity">
    <reaction evidence="7">
        <text>shikimate + ATP = 3-phosphoshikimate + ADP + H(+)</text>
        <dbReference type="Rhea" id="RHEA:13121"/>
        <dbReference type="ChEBI" id="CHEBI:15378"/>
        <dbReference type="ChEBI" id="CHEBI:30616"/>
        <dbReference type="ChEBI" id="CHEBI:36208"/>
        <dbReference type="ChEBI" id="CHEBI:145989"/>
        <dbReference type="ChEBI" id="CHEBI:456216"/>
        <dbReference type="EC" id="2.7.1.71"/>
    </reaction>
</comment>
<evidence type="ECO:0000256" key="1">
    <source>
        <dbReference type="ARBA" id="ARBA00022605"/>
    </source>
</evidence>
<dbReference type="GO" id="GO:0003677">
    <property type="term" value="F:DNA binding"/>
    <property type="evidence" value="ECO:0007669"/>
    <property type="project" value="InterPro"/>
</dbReference>
<comment type="function">
    <text evidence="7">Catalyzes the specific phosphorylation of the 3-hydroxyl group of shikimic acid using ATP as a cosubstrate.</text>
</comment>
<feature type="binding site" evidence="7">
    <location>
        <position position="260"/>
    </location>
    <ligand>
        <name>ATP</name>
        <dbReference type="ChEBI" id="CHEBI:30616"/>
    </ligand>
</feature>
<dbReference type="PANTHER" id="PTHR21087">
    <property type="entry name" value="SHIKIMATE KINASE"/>
    <property type="match status" value="1"/>
</dbReference>
<evidence type="ECO:0000313" key="11">
    <source>
        <dbReference type="EMBL" id="RSZ37328.1"/>
    </source>
</evidence>
<keyword evidence="2 7" id="KW-0808">Transferase</keyword>